<reference evidence="3" key="1">
    <citation type="journal article" date="2019" name="Int. J. Syst. Evol. Microbiol.">
        <title>The Global Catalogue of Microorganisms (GCM) 10K type strain sequencing project: providing services to taxonomists for standard genome sequencing and annotation.</title>
        <authorList>
            <consortium name="The Broad Institute Genomics Platform"/>
            <consortium name="The Broad Institute Genome Sequencing Center for Infectious Disease"/>
            <person name="Wu L."/>
            <person name="Ma J."/>
        </authorList>
    </citation>
    <scope>NUCLEOTIDE SEQUENCE [LARGE SCALE GENOMIC DNA]</scope>
    <source>
        <strain evidence="3">JCM 4957</strain>
    </source>
</reference>
<sequence length="131" mass="14183">MLSHPAFTGVSRAHLGSLIEELAGPWQAQRESAVHQRRGGKRHRASEAGRKHELVLTDRVLVALVHLRTQLPHPALAELYRVGRSTVTEAIGEIRPLLAGLEEGSADFGAVQGVPGGRSSGRWRRRAAYGG</sequence>
<organism evidence="2 3">
    <name type="scientific">Streptomyces djakartensis</name>
    <dbReference type="NCBI Taxonomy" id="68193"/>
    <lineage>
        <taxon>Bacteria</taxon>
        <taxon>Bacillati</taxon>
        <taxon>Actinomycetota</taxon>
        <taxon>Actinomycetes</taxon>
        <taxon>Kitasatosporales</taxon>
        <taxon>Streptomycetaceae</taxon>
        <taxon>Streptomyces</taxon>
    </lineage>
</organism>
<proteinExistence type="predicted"/>
<feature type="domain" description="Transposase Helix-turn-helix" evidence="1">
    <location>
        <begin position="53"/>
        <end position="99"/>
    </location>
</feature>
<dbReference type="Proteomes" id="UP000653308">
    <property type="component" value="Unassembled WGS sequence"/>
</dbReference>
<evidence type="ECO:0000313" key="3">
    <source>
        <dbReference type="Proteomes" id="UP000653308"/>
    </source>
</evidence>
<evidence type="ECO:0000313" key="2">
    <source>
        <dbReference type="EMBL" id="GGY40794.1"/>
    </source>
</evidence>
<gene>
    <name evidence="2" type="ORF">GCM10010384_54640</name>
</gene>
<accession>A0ABQ3A9J7</accession>
<keyword evidence="3" id="KW-1185">Reference proteome</keyword>
<comment type="caution">
    <text evidence="2">The sequence shown here is derived from an EMBL/GenBank/DDBJ whole genome shotgun (WGS) entry which is preliminary data.</text>
</comment>
<dbReference type="Pfam" id="PF13613">
    <property type="entry name" value="HTH_Tnp_4"/>
    <property type="match status" value="1"/>
</dbReference>
<evidence type="ECO:0000259" key="1">
    <source>
        <dbReference type="Pfam" id="PF13613"/>
    </source>
</evidence>
<name>A0ABQ3A9J7_9ACTN</name>
<protein>
    <recommendedName>
        <fullName evidence="1">Transposase Helix-turn-helix domain-containing protein</fullName>
    </recommendedName>
</protein>
<dbReference type="InterPro" id="IPR027805">
    <property type="entry name" value="Transposase_HTH_dom"/>
</dbReference>
<dbReference type="EMBL" id="BMWE01000019">
    <property type="protein sequence ID" value="GGY40794.1"/>
    <property type="molecule type" value="Genomic_DNA"/>
</dbReference>